<dbReference type="PRINTS" id="PR00411">
    <property type="entry name" value="PNDRDTASEI"/>
</dbReference>
<feature type="domain" description="BFD-like [2Fe-2S]-binding" evidence="2">
    <location>
        <begin position="404"/>
        <end position="456"/>
    </location>
</feature>
<dbReference type="SUPFAM" id="SSF51905">
    <property type="entry name" value="FAD/NAD(P)-binding domain"/>
    <property type="match status" value="1"/>
</dbReference>
<protein>
    <submittedName>
        <fullName evidence="4">Pyridine nucleotide-disulfide oxidoreductase</fullName>
    </submittedName>
</protein>
<dbReference type="PANTHER" id="PTHR42949">
    <property type="entry name" value="ANAEROBIC GLYCEROL-3-PHOSPHATE DEHYDROGENASE SUBUNIT B"/>
    <property type="match status" value="1"/>
</dbReference>
<gene>
    <name evidence="4" type="ORF">AO356_29775</name>
</gene>
<dbReference type="Gene3D" id="3.50.50.60">
    <property type="entry name" value="FAD/NAD(P)-binding domain"/>
    <property type="match status" value="3"/>
</dbReference>
<sequence>MPDLSQESRAPAADNPRALDADVIVIGSGPAGMSAAIGVAKAGLKVIVLDMQPTPGGQIFRALESNLLARPSTDKLLNALGPTYLAGQALIEEFRSVAAIDYRPETTVWELRAEATVGWLRGNSAGYLRARQVVVANGAMERPMPFPGWTLPGVMTAGAVQTLLKAGRLQPDGRVVLVGTGPLILLLAEQLRRLGVRPSLIGRTDTIRDKLAAVGSIRLSAMAPLAKGFGWLSRLKLAGITMRTGVSDLKAYGRDKVESVSLSVAGRTIELPCDLLVVHDGIVPATDVAQCAGLAMEWLHDDTSWKPKTTEDGRAELAAGPSLTERPCAIWISGDARRIGGADAAIAHGRQVASCIVAELLGVNLRSELVKGASHVARTLSARPFIDKAFPRGIAAQLPEDSTIVCRCEELTAGDIRSAIHNGATDMNHLRGIMRCGMGPCQGRSCAVTVARLLAEDSGTASPSPFRARPPLRPLPLVALANLTGVDPDLAQIVSLEDKPVDGVEVHAHE</sequence>
<dbReference type="EMBL" id="CP012831">
    <property type="protein sequence ID" value="ALI10835.1"/>
    <property type="molecule type" value="Genomic_DNA"/>
</dbReference>
<evidence type="ECO:0000256" key="1">
    <source>
        <dbReference type="ARBA" id="ARBA00023002"/>
    </source>
</evidence>
<evidence type="ECO:0000259" key="3">
    <source>
        <dbReference type="Pfam" id="PF07992"/>
    </source>
</evidence>
<dbReference type="OrthoDB" id="9801699at2"/>
<dbReference type="InterPro" id="IPR023753">
    <property type="entry name" value="FAD/NAD-binding_dom"/>
</dbReference>
<feature type="domain" description="FAD/NAD(P)-binding" evidence="3">
    <location>
        <begin position="22"/>
        <end position="296"/>
    </location>
</feature>
<proteinExistence type="predicted"/>
<dbReference type="Gene3D" id="1.10.10.1100">
    <property type="entry name" value="BFD-like [2Fe-2S]-binding domain"/>
    <property type="match status" value="1"/>
</dbReference>
<name>A0A0N9X675_PSEFL</name>
<dbReference type="AlphaFoldDB" id="A0A0N9X675"/>
<reference evidence="5" key="1">
    <citation type="submission" date="2015-09" db="EMBL/GenBank/DDBJ databases">
        <title>Whole genome sequence of Pseudomonas fluorescens FW300-N2C3.</title>
        <authorList>
            <person name="Ray J."/>
            <person name="Melnyk R."/>
            <person name="Deutschbauer A."/>
        </authorList>
    </citation>
    <scope>NUCLEOTIDE SEQUENCE [LARGE SCALE GENOMIC DNA]</scope>
    <source>
        <strain evidence="5">FW300-N2C3</strain>
    </source>
</reference>
<dbReference type="Pfam" id="PF04324">
    <property type="entry name" value="Fer2_BFD"/>
    <property type="match status" value="1"/>
</dbReference>
<dbReference type="InterPro" id="IPR017224">
    <property type="entry name" value="Opine_Oxase_asu/HCN_bsu"/>
</dbReference>
<organism evidence="4 5">
    <name type="scientific">Pseudomonas fluorescens</name>
    <dbReference type="NCBI Taxonomy" id="294"/>
    <lineage>
        <taxon>Bacteria</taxon>
        <taxon>Pseudomonadati</taxon>
        <taxon>Pseudomonadota</taxon>
        <taxon>Gammaproteobacteria</taxon>
        <taxon>Pseudomonadales</taxon>
        <taxon>Pseudomonadaceae</taxon>
        <taxon>Pseudomonas</taxon>
    </lineage>
</organism>
<dbReference type="Pfam" id="PF07992">
    <property type="entry name" value="Pyr_redox_2"/>
    <property type="match status" value="1"/>
</dbReference>
<reference evidence="4 5" key="2">
    <citation type="journal article" date="2018" name="Nature">
        <title>Mutant phenotypes for thousands of bacterial genes of unknown function.</title>
        <authorList>
            <person name="Price M.N."/>
            <person name="Wetmore K.M."/>
            <person name="Waters R.J."/>
            <person name="Callaghan M."/>
            <person name="Ray J."/>
            <person name="Liu H."/>
            <person name="Kuehl J.V."/>
            <person name="Melnyk R.A."/>
            <person name="Lamson J.S."/>
            <person name="Suh Y."/>
            <person name="Carlson H.K."/>
            <person name="Esquivel Z."/>
            <person name="Sadeeshkumar H."/>
            <person name="Chakraborty R."/>
            <person name="Zane G.M."/>
            <person name="Rubin B.E."/>
            <person name="Wall J.D."/>
            <person name="Visel A."/>
            <person name="Bristow J."/>
            <person name="Blow M.J."/>
            <person name="Arkin A.P."/>
            <person name="Deutschbauer A.M."/>
        </authorList>
    </citation>
    <scope>NUCLEOTIDE SEQUENCE [LARGE SCALE GENOMIC DNA]</scope>
    <source>
        <strain evidence="4 5">FW300-N2C3</strain>
    </source>
</reference>
<dbReference type="GO" id="GO:0016491">
    <property type="term" value="F:oxidoreductase activity"/>
    <property type="evidence" value="ECO:0007669"/>
    <property type="project" value="UniProtKB-KW"/>
</dbReference>
<keyword evidence="1" id="KW-0560">Oxidoreductase</keyword>
<dbReference type="PRINTS" id="PR00368">
    <property type="entry name" value="FADPNR"/>
</dbReference>
<evidence type="ECO:0000313" key="5">
    <source>
        <dbReference type="Proteomes" id="UP000059425"/>
    </source>
</evidence>
<dbReference type="PIRSF" id="PIRSF037495">
    <property type="entry name" value="Opine_OX_OoxA/HcnB"/>
    <property type="match status" value="1"/>
</dbReference>
<dbReference type="CDD" id="cd19946">
    <property type="entry name" value="GlpA-like_Fer2_BFD-like"/>
    <property type="match status" value="1"/>
</dbReference>
<dbReference type="InterPro" id="IPR036188">
    <property type="entry name" value="FAD/NAD-bd_sf"/>
</dbReference>
<dbReference type="InterPro" id="IPR007419">
    <property type="entry name" value="BFD-like_2Fe2S-bd_dom"/>
</dbReference>
<dbReference type="Proteomes" id="UP000059425">
    <property type="component" value="Chromosome"/>
</dbReference>
<dbReference type="InterPro" id="IPR051691">
    <property type="entry name" value="Metab_Enz_Cyan_OpOx_G3PDH"/>
</dbReference>
<evidence type="ECO:0000313" key="4">
    <source>
        <dbReference type="EMBL" id="ALI10835.1"/>
    </source>
</evidence>
<accession>A0A0N9X675</accession>
<evidence type="ECO:0000259" key="2">
    <source>
        <dbReference type="Pfam" id="PF04324"/>
    </source>
</evidence>
<dbReference type="PANTHER" id="PTHR42949:SF3">
    <property type="entry name" value="ANAEROBIC GLYCEROL-3-PHOSPHATE DEHYDROGENASE SUBUNIT B"/>
    <property type="match status" value="1"/>
</dbReference>
<dbReference type="InterPro" id="IPR041854">
    <property type="entry name" value="BFD-like_2Fe2S-bd_dom_sf"/>
</dbReference>